<organism evidence="2 3">
    <name type="scientific">Gigaspora margarita</name>
    <dbReference type="NCBI Taxonomy" id="4874"/>
    <lineage>
        <taxon>Eukaryota</taxon>
        <taxon>Fungi</taxon>
        <taxon>Fungi incertae sedis</taxon>
        <taxon>Mucoromycota</taxon>
        <taxon>Glomeromycotina</taxon>
        <taxon>Glomeromycetes</taxon>
        <taxon>Diversisporales</taxon>
        <taxon>Gigasporaceae</taxon>
        <taxon>Gigaspora</taxon>
    </lineage>
</organism>
<keyword evidence="3" id="KW-1185">Reference proteome</keyword>
<feature type="non-terminal residue" evidence="2">
    <location>
        <position position="1"/>
    </location>
</feature>
<evidence type="ECO:0000313" key="3">
    <source>
        <dbReference type="Proteomes" id="UP000789901"/>
    </source>
</evidence>
<evidence type="ECO:0000256" key="1">
    <source>
        <dbReference type="SAM" id="MobiDB-lite"/>
    </source>
</evidence>
<reference evidence="2 3" key="1">
    <citation type="submission" date="2021-06" db="EMBL/GenBank/DDBJ databases">
        <authorList>
            <person name="Kallberg Y."/>
            <person name="Tangrot J."/>
            <person name="Rosling A."/>
        </authorList>
    </citation>
    <scope>NUCLEOTIDE SEQUENCE [LARGE SCALE GENOMIC DNA]</scope>
    <source>
        <strain evidence="2 3">120-4 pot B 10/14</strain>
    </source>
</reference>
<proteinExistence type="predicted"/>
<gene>
    <name evidence="2" type="ORF">GMARGA_LOCUS26176</name>
</gene>
<accession>A0ABN7W419</accession>
<name>A0ABN7W419_GIGMA</name>
<comment type="caution">
    <text evidence="2">The sequence shown here is derived from an EMBL/GenBank/DDBJ whole genome shotgun (WGS) entry which is preliminary data.</text>
</comment>
<sequence>HHPKTIDSNAPKTNDSNPESDQKKLSGVGIILDYPILWNYPGINSITFSKVLKVHGYYGF</sequence>
<protein>
    <submittedName>
        <fullName evidence="2">23958_t:CDS:1</fullName>
    </submittedName>
</protein>
<dbReference type="EMBL" id="CAJVQB010030055">
    <property type="protein sequence ID" value="CAG8814989.1"/>
    <property type="molecule type" value="Genomic_DNA"/>
</dbReference>
<feature type="compositionally biased region" description="Polar residues" evidence="1">
    <location>
        <begin position="1"/>
        <end position="19"/>
    </location>
</feature>
<evidence type="ECO:0000313" key="2">
    <source>
        <dbReference type="EMBL" id="CAG8814989.1"/>
    </source>
</evidence>
<dbReference type="Proteomes" id="UP000789901">
    <property type="component" value="Unassembled WGS sequence"/>
</dbReference>
<feature type="region of interest" description="Disordered" evidence="1">
    <location>
        <begin position="1"/>
        <end position="23"/>
    </location>
</feature>